<accession>A0A1E7L3W1</accession>
<name>A0A1E7L3W1_9ACTN</name>
<comment type="caution">
    <text evidence="1">The sequence shown here is derived from an EMBL/GenBank/DDBJ whole genome shotgun (WGS) entry which is preliminary data.</text>
</comment>
<dbReference type="AlphaFoldDB" id="A0A1E7L3W1"/>
<dbReference type="EMBL" id="LJGW01000262">
    <property type="protein sequence ID" value="OEV10877.1"/>
    <property type="molecule type" value="Genomic_DNA"/>
</dbReference>
<proteinExistence type="predicted"/>
<reference evidence="1 2" key="1">
    <citation type="journal article" date="2016" name="Front. Microbiol.">
        <title>Comparative Genomics Analysis of Streptomyces Species Reveals Their Adaptation to the Marine Environment and Their Diversity at the Genomic Level.</title>
        <authorList>
            <person name="Tian X."/>
            <person name="Zhang Z."/>
            <person name="Yang T."/>
            <person name="Chen M."/>
            <person name="Li J."/>
            <person name="Chen F."/>
            <person name="Yang J."/>
            <person name="Li W."/>
            <person name="Zhang B."/>
            <person name="Zhang Z."/>
            <person name="Wu J."/>
            <person name="Zhang C."/>
            <person name="Long L."/>
            <person name="Xiao J."/>
        </authorList>
    </citation>
    <scope>NUCLEOTIDE SEQUENCE [LARGE SCALE GENOMIC DNA]</scope>
    <source>
        <strain evidence="1 2">SCSIO 10429</strain>
    </source>
</reference>
<dbReference type="RefSeq" id="WP_244900468.1">
    <property type="nucleotide sequence ID" value="NZ_LJGW01000262.1"/>
</dbReference>
<protein>
    <submittedName>
        <fullName evidence="1">Uncharacterized protein</fullName>
    </submittedName>
</protein>
<sequence length="121" mass="13301">MSLRSVHKEYKAKEKPKFELTAKNKRGTACKLDLGREASVVTIKDADGKKIWASDDCVRGEKPALYQVPASGTSVHTFTWYREPSAADCGTPSKSSVDSGDYEIEVDVKGLKKLDASFELT</sequence>
<dbReference type="Proteomes" id="UP000176005">
    <property type="component" value="Unassembled WGS sequence"/>
</dbReference>
<evidence type="ECO:0000313" key="2">
    <source>
        <dbReference type="Proteomes" id="UP000176005"/>
    </source>
</evidence>
<evidence type="ECO:0000313" key="1">
    <source>
        <dbReference type="EMBL" id="OEV10877.1"/>
    </source>
</evidence>
<organism evidence="1 2">
    <name type="scientific">Streptomyces nanshensis</name>
    <dbReference type="NCBI Taxonomy" id="518642"/>
    <lineage>
        <taxon>Bacteria</taxon>
        <taxon>Bacillati</taxon>
        <taxon>Actinomycetota</taxon>
        <taxon>Actinomycetes</taxon>
        <taxon>Kitasatosporales</taxon>
        <taxon>Streptomycetaceae</taxon>
        <taxon>Streptomyces</taxon>
    </lineage>
</organism>
<gene>
    <name evidence="1" type="ORF">AN218_15570</name>
</gene>
<keyword evidence="2" id="KW-1185">Reference proteome</keyword>